<dbReference type="AlphaFoldDB" id="A0A2G5VNW2"/>
<evidence type="ECO:0000313" key="3">
    <source>
        <dbReference type="Proteomes" id="UP000230233"/>
    </source>
</evidence>
<dbReference type="OrthoDB" id="1060785at2759"/>
<reference evidence="3" key="1">
    <citation type="submission" date="2017-10" db="EMBL/GenBank/DDBJ databases">
        <title>Rapid genome shrinkage in a self-fertile nematode reveals novel sperm competition proteins.</title>
        <authorList>
            <person name="Yin D."/>
            <person name="Schwarz E.M."/>
            <person name="Thomas C.G."/>
            <person name="Felde R.L."/>
            <person name="Korf I.F."/>
            <person name="Cutter A.D."/>
            <person name="Schartner C.M."/>
            <person name="Ralston E.J."/>
            <person name="Meyer B.J."/>
            <person name="Haag E.S."/>
        </authorList>
    </citation>
    <scope>NUCLEOTIDE SEQUENCE [LARGE SCALE GENOMIC DNA]</scope>
    <source>
        <strain evidence="3">JU1422</strain>
    </source>
</reference>
<dbReference type="Gene3D" id="1.20.5.340">
    <property type="match status" value="1"/>
</dbReference>
<dbReference type="STRING" id="1611254.A0A2G5VNW2"/>
<feature type="region of interest" description="Disordered" evidence="1">
    <location>
        <begin position="140"/>
        <end position="175"/>
    </location>
</feature>
<dbReference type="Proteomes" id="UP000230233">
    <property type="component" value="Chromosome I"/>
</dbReference>
<feature type="region of interest" description="Disordered" evidence="1">
    <location>
        <begin position="1"/>
        <end position="21"/>
    </location>
</feature>
<comment type="caution">
    <text evidence="2">The sequence shown here is derived from an EMBL/GenBank/DDBJ whole genome shotgun (WGS) entry which is preliminary data.</text>
</comment>
<accession>A0A2G5VNW2</accession>
<dbReference type="Gene3D" id="6.10.280.150">
    <property type="match status" value="1"/>
</dbReference>
<sequence>MGKSLKFLQMDSKSSSGSKRKTIDDLVRQLSSLSKHAENIFGEIYYDATVIHHKINALLQRVDQLDATSDQGSLNEAKTIDQHTLDMRTLSASIADYYKICDLPPKSDALNQFRDSPRCLYTNPSSFFDLWKEETLKDVADQPRRVRSPNDISKGPKKRRKQPQGTGPMGTTMYNDMPNRNRQISGTQINQQNEVFSFPEEYQAPQALGLQLNFKNQNLVSRATGYSQNSPTAEAPKVPAFLQGSQAQRLLFQKLAEQAKEKFERRKNDNN</sequence>
<name>A0A2G5VNW2_9PELO</name>
<organism evidence="2 3">
    <name type="scientific">Caenorhabditis nigoni</name>
    <dbReference type="NCBI Taxonomy" id="1611254"/>
    <lineage>
        <taxon>Eukaryota</taxon>
        <taxon>Metazoa</taxon>
        <taxon>Ecdysozoa</taxon>
        <taxon>Nematoda</taxon>
        <taxon>Chromadorea</taxon>
        <taxon>Rhabditida</taxon>
        <taxon>Rhabditina</taxon>
        <taxon>Rhabditomorpha</taxon>
        <taxon>Rhabditoidea</taxon>
        <taxon>Rhabditidae</taxon>
        <taxon>Peloderinae</taxon>
        <taxon>Caenorhabditis</taxon>
    </lineage>
</organism>
<evidence type="ECO:0000256" key="1">
    <source>
        <dbReference type="SAM" id="MobiDB-lite"/>
    </source>
</evidence>
<gene>
    <name evidence="2" type="primary">Cnig_chr_I.g3100</name>
    <name evidence="2" type="ORF">B9Z55_003100</name>
</gene>
<dbReference type="EMBL" id="PDUG01000001">
    <property type="protein sequence ID" value="PIC53371.1"/>
    <property type="molecule type" value="Genomic_DNA"/>
</dbReference>
<protein>
    <submittedName>
        <fullName evidence="2">Uncharacterized protein</fullName>
    </submittedName>
</protein>
<evidence type="ECO:0000313" key="2">
    <source>
        <dbReference type="EMBL" id="PIC53371.1"/>
    </source>
</evidence>
<proteinExistence type="predicted"/>
<keyword evidence="3" id="KW-1185">Reference proteome</keyword>